<gene>
    <name evidence="1" type="ORF">RHMOL_Rhmol01G0302300</name>
</gene>
<organism evidence="1 2">
    <name type="scientific">Rhododendron molle</name>
    <name type="common">Chinese azalea</name>
    <name type="synonym">Azalea mollis</name>
    <dbReference type="NCBI Taxonomy" id="49168"/>
    <lineage>
        <taxon>Eukaryota</taxon>
        <taxon>Viridiplantae</taxon>
        <taxon>Streptophyta</taxon>
        <taxon>Embryophyta</taxon>
        <taxon>Tracheophyta</taxon>
        <taxon>Spermatophyta</taxon>
        <taxon>Magnoliopsida</taxon>
        <taxon>eudicotyledons</taxon>
        <taxon>Gunneridae</taxon>
        <taxon>Pentapetalae</taxon>
        <taxon>asterids</taxon>
        <taxon>Ericales</taxon>
        <taxon>Ericaceae</taxon>
        <taxon>Ericoideae</taxon>
        <taxon>Rhodoreae</taxon>
        <taxon>Rhododendron</taxon>
    </lineage>
</organism>
<evidence type="ECO:0000313" key="1">
    <source>
        <dbReference type="EMBL" id="KAI8573776.1"/>
    </source>
</evidence>
<accession>A0ACC0Q7G2</accession>
<dbReference type="EMBL" id="CM046388">
    <property type="protein sequence ID" value="KAI8573776.1"/>
    <property type="molecule type" value="Genomic_DNA"/>
</dbReference>
<comment type="caution">
    <text evidence="1">The sequence shown here is derived from an EMBL/GenBank/DDBJ whole genome shotgun (WGS) entry which is preliminary data.</text>
</comment>
<sequence>MSAATFSNTCQTHVEDMQLDNDSIHVMLRDVFPLHTQSVDEIGDTEHVIEPSNEGPSGQQRTQVPNKNAQKFYDLLKDAEQPFYEGFEVFRVLSYLTPLQDQTNIMAGGDIAEEVIQ</sequence>
<dbReference type="Proteomes" id="UP001062846">
    <property type="component" value="Chromosome 1"/>
</dbReference>
<keyword evidence="2" id="KW-1185">Reference proteome</keyword>
<reference evidence="1" key="1">
    <citation type="submission" date="2022-02" db="EMBL/GenBank/DDBJ databases">
        <title>Plant Genome Project.</title>
        <authorList>
            <person name="Zhang R.-G."/>
        </authorList>
    </citation>
    <scope>NUCLEOTIDE SEQUENCE</scope>
    <source>
        <strain evidence="1">AT1</strain>
    </source>
</reference>
<name>A0ACC0Q7G2_RHOML</name>
<proteinExistence type="predicted"/>
<evidence type="ECO:0000313" key="2">
    <source>
        <dbReference type="Proteomes" id="UP001062846"/>
    </source>
</evidence>
<protein>
    <submittedName>
        <fullName evidence="1">Uncharacterized protein</fullName>
    </submittedName>
</protein>